<dbReference type="EMBL" id="LR031573">
    <property type="protein sequence ID" value="VDC91952.1"/>
    <property type="molecule type" value="Genomic_DNA"/>
</dbReference>
<gene>
    <name evidence="3" type="ORF">BRAA02T08581Z</name>
    <name evidence="1" type="ORF">BRAPAZ1V2_A02P43910.2</name>
    <name evidence="2" type="ORF">BRAPAZ1V2_A07P23740.2</name>
</gene>
<dbReference type="Gramene" id="A07p23740.2_BraZ1">
    <property type="protein sequence ID" value="A07p23740.2_BraZ1.CDS"/>
    <property type="gene ID" value="A07g23740.2_BraZ1"/>
</dbReference>
<feature type="non-terminal residue" evidence="3">
    <location>
        <position position="60"/>
    </location>
</feature>
<reference evidence="3" key="1">
    <citation type="submission" date="2018-11" db="EMBL/GenBank/DDBJ databases">
        <authorList>
            <consortium name="Genoscope - CEA"/>
            <person name="William W."/>
        </authorList>
    </citation>
    <scope>NUCLEOTIDE SEQUENCE</scope>
</reference>
<protein>
    <submittedName>
        <fullName evidence="1 2">Uncharacterized protein</fullName>
    </submittedName>
</protein>
<organism evidence="3">
    <name type="scientific">Brassica campestris</name>
    <name type="common">Field mustard</name>
    <dbReference type="NCBI Taxonomy" id="3711"/>
    <lineage>
        <taxon>Eukaryota</taxon>
        <taxon>Viridiplantae</taxon>
        <taxon>Streptophyta</taxon>
        <taxon>Embryophyta</taxon>
        <taxon>Tracheophyta</taxon>
        <taxon>Spermatophyta</taxon>
        <taxon>Magnoliopsida</taxon>
        <taxon>eudicotyledons</taxon>
        <taxon>Gunneridae</taxon>
        <taxon>Pentapetalae</taxon>
        <taxon>rosids</taxon>
        <taxon>malvids</taxon>
        <taxon>Brassicales</taxon>
        <taxon>Brassicaceae</taxon>
        <taxon>Brassiceae</taxon>
        <taxon>Brassica</taxon>
    </lineage>
</organism>
<name>A0A3P6AHJ0_BRACM</name>
<proteinExistence type="predicted"/>
<feature type="non-terminal residue" evidence="3">
    <location>
        <position position="1"/>
    </location>
</feature>
<evidence type="ECO:0000313" key="3">
    <source>
        <dbReference type="EMBL" id="VDC91952.1"/>
    </source>
</evidence>
<dbReference type="EMBL" id="LS974623">
    <property type="protein sequence ID" value="CAG7902730.1"/>
    <property type="molecule type" value="Genomic_DNA"/>
</dbReference>
<sequence length="60" mass="7126">EDDNDEPIDEIKLYYSCRYISAMEATWKILAFPTHHRTTAVEKLPFHLPDQQLVVYNEDD</sequence>
<accession>A0A3P6AHJ0</accession>
<evidence type="ECO:0000313" key="2">
    <source>
        <dbReference type="EMBL" id="CAG7902730.1"/>
    </source>
</evidence>
<dbReference type="Proteomes" id="UP000694005">
    <property type="component" value="Chromosome A02"/>
</dbReference>
<dbReference type="EMBL" id="LS974618">
    <property type="protein sequence ID" value="CAG7895439.1"/>
    <property type="molecule type" value="Genomic_DNA"/>
</dbReference>
<dbReference type="Gramene" id="A02p43910.2_BraZ1">
    <property type="protein sequence ID" value="A02p43910.2_BraZ1.CDS"/>
    <property type="gene ID" value="A02g43910.2_BraZ1"/>
</dbReference>
<dbReference type="Proteomes" id="UP000694005">
    <property type="component" value="Chromosome A07"/>
</dbReference>
<dbReference type="AlphaFoldDB" id="A0A3P6AHJ0"/>
<evidence type="ECO:0000313" key="1">
    <source>
        <dbReference type="EMBL" id="CAG7895439.1"/>
    </source>
</evidence>